<proteinExistence type="predicted"/>
<organism evidence="3 4">
    <name type="scientific">Clonostachys byssicola</name>
    <dbReference type="NCBI Taxonomy" id="160290"/>
    <lineage>
        <taxon>Eukaryota</taxon>
        <taxon>Fungi</taxon>
        <taxon>Dikarya</taxon>
        <taxon>Ascomycota</taxon>
        <taxon>Pezizomycotina</taxon>
        <taxon>Sordariomycetes</taxon>
        <taxon>Hypocreomycetidae</taxon>
        <taxon>Hypocreales</taxon>
        <taxon>Bionectriaceae</taxon>
        <taxon>Clonostachys</taxon>
    </lineage>
</organism>
<reference evidence="3 4" key="2">
    <citation type="submission" date="2021-10" db="EMBL/GenBank/DDBJ databases">
        <authorList>
            <person name="Piombo E."/>
        </authorList>
    </citation>
    <scope>NUCLEOTIDE SEQUENCE [LARGE SCALE GENOMIC DNA]</scope>
</reference>
<dbReference type="EMBL" id="CABFNO020001339">
    <property type="protein sequence ID" value="CAG9982223.1"/>
    <property type="molecule type" value="Genomic_DNA"/>
</dbReference>
<feature type="region of interest" description="Disordered" evidence="1">
    <location>
        <begin position="447"/>
        <end position="497"/>
    </location>
</feature>
<dbReference type="OrthoDB" id="5416097at2759"/>
<dbReference type="InterPro" id="IPR003615">
    <property type="entry name" value="HNH_nuc"/>
</dbReference>
<sequence length="497" mass="54921">MSQPSGKETAKVALNHFFGTNPTDAEVQACVAFLAASDISTEAQGPEDHTNIHELIQRIALARKAQEKITNAKGNNPAATKQSLELNLAHLSYFLCAEKESLKKIVNETPNHLDARLRTIEPFVKMMLQKDFRLPFPINIGPGSGAADTTYQPKAKRVKVGNAIDRNQATANEARQRDQRCIATGCPVFEACHIMPFSVNNTSAKLETAREILTDIVMPMLSTDDWEIVQKLVVPGSPGSGEVGISDEPCNILCLNPLAHKIFDKAYFAFEWVGLSNKRELDDETYRTVRLRWHWLPKCVADSLGQTYLHERTSRKGDTGRLLKFGDGSDHGMAAAIHRHLTNTTNTSMISSHGVSLHRMENHRPLVTGTILLIKVKEADLDKTRLLIQIQWLALRMAAISGAAEVVDELDSEPPGSLDELPTSRRAMLQAETDELYDVVLPERRQMFAAQRAPESPDTEEAGPAPKADAEAESMAARSPTRRDDPPRDDAEGLEDP</sequence>
<feature type="domain" description="HNH nuclease" evidence="2">
    <location>
        <begin position="181"/>
        <end position="271"/>
    </location>
</feature>
<gene>
    <name evidence="3" type="ORF">CBYS24578_00015720</name>
</gene>
<evidence type="ECO:0000313" key="3">
    <source>
        <dbReference type="EMBL" id="CAG9982223.1"/>
    </source>
</evidence>
<evidence type="ECO:0000313" key="4">
    <source>
        <dbReference type="Proteomes" id="UP000754883"/>
    </source>
</evidence>
<reference evidence="4" key="1">
    <citation type="submission" date="2019-06" db="EMBL/GenBank/DDBJ databases">
        <authorList>
            <person name="Broberg M."/>
        </authorList>
    </citation>
    <scope>NUCLEOTIDE SEQUENCE [LARGE SCALE GENOMIC DNA]</scope>
</reference>
<evidence type="ECO:0000259" key="2">
    <source>
        <dbReference type="Pfam" id="PF13391"/>
    </source>
</evidence>
<dbReference type="Pfam" id="PF13391">
    <property type="entry name" value="HNH_2"/>
    <property type="match status" value="1"/>
</dbReference>
<feature type="compositionally biased region" description="Basic and acidic residues" evidence="1">
    <location>
        <begin position="481"/>
        <end position="491"/>
    </location>
</feature>
<evidence type="ECO:0000256" key="1">
    <source>
        <dbReference type="SAM" id="MobiDB-lite"/>
    </source>
</evidence>
<protein>
    <recommendedName>
        <fullName evidence="2">HNH nuclease domain-containing protein</fullName>
    </recommendedName>
</protein>
<comment type="caution">
    <text evidence="3">The sequence shown here is derived from an EMBL/GenBank/DDBJ whole genome shotgun (WGS) entry which is preliminary data.</text>
</comment>
<name>A0A9N9U5J5_9HYPO</name>
<dbReference type="AlphaFoldDB" id="A0A9N9U5J5"/>
<accession>A0A9N9U5J5</accession>
<keyword evidence="4" id="KW-1185">Reference proteome</keyword>
<dbReference type="Proteomes" id="UP000754883">
    <property type="component" value="Unassembled WGS sequence"/>
</dbReference>